<keyword evidence="1" id="KW-0812">Transmembrane</keyword>
<dbReference type="AlphaFoldDB" id="A0A1H6JCM4"/>
<reference evidence="3" key="1">
    <citation type="submission" date="2016-06" db="EMBL/GenBank/DDBJ databases">
        <authorList>
            <person name="Petersen J."/>
            <person name="Sayavedra L."/>
        </authorList>
    </citation>
    <scope>NUCLEOTIDE SEQUENCE [LARGE SCALE GENOMIC DNA]</scope>
    <source>
        <strain evidence="3">BazSymA</strain>
    </source>
</reference>
<feature type="transmembrane region" description="Helical" evidence="1">
    <location>
        <begin position="12"/>
        <end position="32"/>
    </location>
</feature>
<protein>
    <submittedName>
        <fullName evidence="2">Uncharacterized protein</fullName>
    </submittedName>
</protein>
<name>A0A1H6JCM4_9GAMM</name>
<gene>
    <name evidence="2" type="ORF">BAZSYMA_ACONTIG95193_1</name>
</gene>
<evidence type="ECO:0000256" key="1">
    <source>
        <dbReference type="SAM" id="Phobius"/>
    </source>
</evidence>
<keyword evidence="1" id="KW-1133">Transmembrane helix</keyword>
<accession>A0A1H6JCM4</accession>
<keyword evidence="1" id="KW-0472">Membrane</keyword>
<proteinExistence type="predicted"/>
<evidence type="ECO:0000313" key="3">
    <source>
        <dbReference type="Proteomes" id="UP000198988"/>
    </source>
</evidence>
<evidence type="ECO:0000313" key="2">
    <source>
        <dbReference type="EMBL" id="SEH59937.1"/>
    </source>
</evidence>
<dbReference type="EMBL" id="CDSC02000031">
    <property type="protein sequence ID" value="SEH59937.1"/>
    <property type="molecule type" value="Genomic_DNA"/>
</dbReference>
<organism evidence="2 3">
    <name type="scientific">Bathymodiolus azoricus thioautotrophic gill symbiont</name>
    <dbReference type="NCBI Taxonomy" id="235205"/>
    <lineage>
        <taxon>Bacteria</taxon>
        <taxon>Pseudomonadati</taxon>
        <taxon>Pseudomonadota</taxon>
        <taxon>Gammaproteobacteria</taxon>
        <taxon>sulfur-oxidizing symbionts</taxon>
    </lineage>
</organism>
<sequence length="36" mass="4087">MRSKSVGKLKKMVFKQNLMLLYCSAIISTPIVTKTK</sequence>
<dbReference type="Proteomes" id="UP000198988">
    <property type="component" value="Unassembled WGS sequence"/>
</dbReference>